<protein>
    <recommendedName>
        <fullName evidence="3">Outer membrane protein beta-barrel domain-containing protein</fullName>
    </recommendedName>
</protein>
<feature type="signal peptide" evidence="1">
    <location>
        <begin position="1"/>
        <end position="22"/>
    </location>
</feature>
<gene>
    <name evidence="2" type="ORF">AVDCRST_MAG08-4327</name>
</gene>
<evidence type="ECO:0000256" key="1">
    <source>
        <dbReference type="SAM" id="SignalP"/>
    </source>
</evidence>
<accession>A0A6J4JU76</accession>
<name>A0A6J4JU76_9PROT</name>
<evidence type="ECO:0008006" key="3">
    <source>
        <dbReference type="Google" id="ProtNLM"/>
    </source>
</evidence>
<keyword evidence="1" id="KW-0732">Signal</keyword>
<sequence>MTIRKALLAATMLTLPAAVASAQPVSGPYIGAGAGANWINNPERFDIKGDRQGNFGLPPGTRIDDAGKANFDLGWGAVASLGWGFGNGVRAEVEGNYRNNEIDSIRGLGLAPVARTGG</sequence>
<dbReference type="InterPro" id="IPR011250">
    <property type="entry name" value="OMP/PagP_B-barrel"/>
</dbReference>
<reference evidence="2" key="1">
    <citation type="submission" date="2020-02" db="EMBL/GenBank/DDBJ databases">
        <authorList>
            <person name="Meier V. D."/>
        </authorList>
    </citation>
    <scope>NUCLEOTIDE SEQUENCE</scope>
    <source>
        <strain evidence="2">AVDCRST_MAG08</strain>
    </source>
</reference>
<organism evidence="2">
    <name type="scientific">uncultured Acetobacteraceae bacterium</name>
    <dbReference type="NCBI Taxonomy" id="169975"/>
    <lineage>
        <taxon>Bacteria</taxon>
        <taxon>Pseudomonadati</taxon>
        <taxon>Pseudomonadota</taxon>
        <taxon>Alphaproteobacteria</taxon>
        <taxon>Acetobacterales</taxon>
        <taxon>Acetobacteraceae</taxon>
        <taxon>environmental samples</taxon>
    </lineage>
</organism>
<dbReference type="AlphaFoldDB" id="A0A6J4JU76"/>
<dbReference type="SUPFAM" id="SSF56925">
    <property type="entry name" value="OMPA-like"/>
    <property type="match status" value="1"/>
</dbReference>
<feature type="non-terminal residue" evidence="2">
    <location>
        <position position="118"/>
    </location>
</feature>
<feature type="chain" id="PRO_5026726416" description="Outer membrane protein beta-barrel domain-containing protein" evidence="1">
    <location>
        <begin position="23"/>
        <end position="118"/>
    </location>
</feature>
<dbReference type="EMBL" id="CADCTG010000348">
    <property type="protein sequence ID" value="CAA9287377.1"/>
    <property type="molecule type" value="Genomic_DNA"/>
</dbReference>
<evidence type="ECO:0000313" key="2">
    <source>
        <dbReference type="EMBL" id="CAA9287377.1"/>
    </source>
</evidence>
<proteinExistence type="predicted"/>